<keyword evidence="3" id="KW-1185">Reference proteome</keyword>
<evidence type="ECO:0000313" key="2">
    <source>
        <dbReference type="EMBL" id="CAI2372439.1"/>
    </source>
</evidence>
<sequence>MFGNKSHRQVKFRNISINKETQRTLKQMEADSDDNSISDSDENVYAFKPSKNFNSQGKPFMNNTKPASTNFGKEYKFTRTLNAKDISDSSNTLRRHKKSISPWRKILEINKKHKNNPTCLKLGTKILSARSRSRQSKRHFHTDKISDKLFFQWQSELCRHTDLSPVIDKSPPLAVTKPKAFAFESTTRDKNNINKEPSGFDSIERVKVSKSSRVVKRQDMKALKLSPDAEPKKPKSRQIKTRPKIMTARARSRNCFSKERNNCIVTFNLCPRQTPLYKREKDKLSYFPSRCLPRRPFSVEADERKKSPRKGKCKILNNIFIFN</sequence>
<feature type="region of interest" description="Disordered" evidence="1">
    <location>
        <begin position="217"/>
        <end position="244"/>
    </location>
</feature>
<evidence type="ECO:0000256" key="1">
    <source>
        <dbReference type="SAM" id="MobiDB-lite"/>
    </source>
</evidence>
<feature type="compositionally biased region" description="Basic residues" evidence="1">
    <location>
        <begin position="234"/>
        <end position="243"/>
    </location>
</feature>
<feature type="compositionally biased region" description="Basic and acidic residues" evidence="1">
    <location>
        <begin position="217"/>
        <end position="233"/>
    </location>
</feature>
<name>A0AAD1UUR7_EUPCR</name>
<protein>
    <submittedName>
        <fullName evidence="2">Uncharacterized protein</fullName>
    </submittedName>
</protein>
<proteinExistence type="predicted"/>
<dbReference type="EMBL" id="CAMPGE010013725">
    <property type="protein sequence ID" value="CAI2372439.1"/>
    <property type="molecule type" value="Genomic_DNA"/>
</dbReference>
<gene>
    <name evidence="2" type="ORF">ECRASSUSDP1_LOCUS13769</name>
</gene>
<comment type="caution">
    <text evidence="2">The sequence shown here is derived from an EMBL/GenBank/DDBJ whole genome shotgun (WGS) entry which is preliminary data.</text>
</comment>
<evidence type="ECO:0000313" key="3">
    <source>
        <dbReference type="Proteomes" id="UP001295684"/>
    </source>
</evidence>
<accession>A0AAD1UUR7</accession>
<reference evidence="2" key="1">
    <citation type="submission" date="2023-07" db="EMBL/GenBank/DDBJ databases">
        <authorList>
            <consortium name="AG Swart"/>
            <person name="Singh M."/>
            <person name="Singh A."/>
            <person name="Seah K."/>
            <person name="Emmerich C."/>
        </authorList>
    </citation>
    <scope>NUCLEOTIDE SEQUENCE</scope>
    <source>
        <strain evidence="2">DP1</strain>
    </source>
</reference>
<dbReference type="AlphaFoldDB" id="A0AAD1UUR7"/>
<organism evidence="2 3">
    <name type="scientific">Euplotes crassus</name>
    <dbReference type="NCBI Taxonomy" id="5936"/>
    <lineage>
        <taxon>Eukaryota</taxon>
        <taxon>Sar</taxon>
        <taxon>Alveolata</taxon>
        <taxon>Ciliophora</taxon>
        <taxon>Intramacronucleata</taxon>
        <taxon>Spirotrichea</taxon>
        <taxon>Hypotrichia</taxon>
        <taxon>Euplotida</taxon>
        <taxon>Euplotidae</taxon>
        <taxon>Moneuplotes</taxon>
    </lineage>
</organism>
<dbReference type="Proteomes" id="UP001295684">
    <property type="component" value="Unassembled WGS sequence"/>
</dbReference>